<dbReference type="PROSITE" id="PS01283">
    <property type="entry name" value="TBOX_1"/>
    <property type="match status" value="1"/>
</dbReference>
<dbReference type="InterPro" id="IPR032385">
    <property type="entry name" value="T-box_assoc"/>
</dbReference>
<dbReference type="FunFam" id="2.60.40.820:FF:000004">
    <property type="entry name" value="T-box, brain 1"/>
    <property type="match status" value="1"/>
</dbReference>
<comment type="subcellular location">
    <subcellularLocation>
        <location evidence="1 6">Nucleus</location>
    </subcellularLocation>
</comment>
<dbReference type="CTD" id="30009"/>
<feature type="compositionally biased region" description="Polar residues" evidence="7">
    <location>
        <begin position="580"/>
        <end position="589"/>
    </location>
</feature>
<dbReference type="SUPFAM" id="SSF49417">
    <property type="entry name" value="p53-like transcription factors"/>
    <property type="match status" value="1"/>
</dbReference>
<dbReference type="STRING" id="7998.ENSIPUP00000027284"/>
<dbReference type="Gene3D" id="2.60.40.820">
    <property type="entry name" value="Transcription factor, T-box"/>
    <property type="match status" value="1"/>
</dbReference>
<dbReference type="InterPro" id="IPR008967">
    <property type="entry name" value="p53-like_TF_DNA-bd_sf"/>
</dbReference>
<proteinExistence type="predicted"/>
<evidence type="ECO:0000256" key="6">
    <source>
        <dbReference type="PROSITE-ProRule" id="PRU00201"/>
    </source>
</evidence>
<name>A0A2D0S755_ICTPU</name>
<evidence type="ECO:0000256" key="5">
    <source>
        <dbReference type="ARBA" id="ARBA00023242"/>
    </source>
</evidence>
<dbReference type="Pfam" id="PF16176">
    <property type="entry name" value="T-box_assoc"/>
    <property type="match status" value="1"/>
</dbReference>
<dbReference type="InterPro" id="IPR046360">
    <property type="entry name" value="T-box_DNA-bd"/>
</dbReference>
<protein>
    <submittedName>
        <fullName evidence="10">T-box transcription factor TBX21</fullName>
    </submittedName>
</protein>
<dbReference type="Pfam" id="PF00907">
    <property type="entry name" value="T-box"/>
    <property type="match status" value="1"/>
</dbReference>
<dbReference type="GO" id="GO:0001708">
    <property type="term" value="P:cell fate specification"/>
    <property type="evidence" value="ECO:0007669"/>
    <property type="project" value="TreeGrafter"/>
</dbReference>
<keyword evidence="4" id="KW-0804">Transcription</keyword>
<reference evidence="10" key="2">
    <citation type="submission" date="2025-08" db="UniProtKB">
        <authorList>
            <consortium name="RefSeq"/>
        </authorList>
    </citation>
    <scope>IDENTIFICATION</scope>
    <source>
        <tissue evidence="10">Blood</tissue>
    </source>
</reference>
<dbReference type="KEGG" id="ipu:108273685"/>
<keyword evidence="2" id="KW-0805">Transcription regulation</keyword>
<dbReference type="SMART" id="SM00425">
    <property type="entry name" value="TBOX"/>
    <property type="match status" value="1"/>
</dbReference>
<dbReference type="GO" id="GO:0000981">
    <property type="term" value="F:DNA-binding transcription factor activity, RNA polymerase II-specific"/>
    <property type="evidence" value="ECO:0007669"/>
    <property type="project" value="TreeGrafter"/>
</dbReference>
<accession>A0A2D0S755</accession>
<dbReference type="GO" id="GO:0045893">
    <property type="term" value="P:positive regulation of DNA-templated transcription"/>
    <property type="evidence" value="ECO:0007669"/>
    <property type="project" value="InterPro"/>
</dbReference>
<dbReference type="GO" id="GO:0000785">
    <property type="term" value="C:chromatin"/>
    <property type="evidence" value="ECO:0007669"/>
    <property type="project" value="TreeGrafter"/>
</dbReference>
<dbReference type="GO" id="GO:0009653">
    <property type="term" value="P:anatomical structure morphogenesis"/>
    <property type="evidence" value="ECO:0007669"/>
    <property type="project" value="UniProtKB-ARBA"/>
</dbReference>
<evidence type="ECO:0000256" key="2">
    <source>
        <dbReference type="ARBA" id="ARBA00023015"/>
    </source>
</evidence>
<feature type="domain" description="T-box" evidence="8">
    <location>
        <begin position="159"/>
        <end position="344"/>
    </location>
</feature>
<evidence type="ECO:0000256" key="3">
    <source>
        <dbReference type="ARBA" id="ARBA00023125"/>
    </source>
</evidence>
<evidence type="ECO:0000256" key="4">
    <source>
        <dbReference type="ARBA" id="ARBA00023163"/>
    </source>
</evidence>
<dbReference type="PROSITE" id="PS01264">
    <property type="entry name" value="TBOX_2"/>
    <property type="match status" value="1"/>
</dbReference>
<evidence type="ECO:0000256" key="7">
    <source>
        <dbReference type="SAM" id="MobiDB-lite"/>
    </source>
</evidence>
<dbReference type="PANTHER" id="PTHR11267">
    <property type="entry name" value="T-BOX PROTEIN-RELATED"/>
    <property type="match status" value="1"/>
</dbReference>
<keyword evidence="3 6" id="KW-0238">DNA-binding</keyword>
<dbReference type="InterPro" id="IPR036960">
    <property type="entry name" value="T-box_sf"/>
</dbReference>
<dbReference type="RefSeq" id="XP_017338579.1">
    <property type="nucleotide sequence ID" value="XM_017483090.3"/>
</dbReference>
<dbReference type="OrthoDB" id="7442607at2759"/>
<dbReference type="GeneID" id="108273685"/>
<dbReference type="CDD" id="cd20203">
    <property type="entry name" value="T-box_TBX21"/>
    <property type="match status" value="1"/>
</dbReference>
<dbReference type="GO" id="GO:0060429">
    <property type="term" value="P:epithelium development"/>
    <property type="evidence" value="ECO:0007669"/>
    <property type="project" value="UniProtKB-ARBA"/>
</dbReference>
<dbReference type="GO" id="GO:0005634">
    <property type="term" value="C:nucleus"/>
    <property type="evidence" value="ECO:0007669"/>
    <property type="project" value="UniProtKB-SubCell"/>
</dbReference>
<dbReference type="PANTHER" id="PTHR11267:SF125">
    <property type="entry name" value="T-BOX TRANSCRIPTION FACTOR TBX21"/>
    <property type="match status" value="1"/>
</dbReference>
<keyword evidence="9" id="KW-1185">Reference proteome</keyword>
<reference evidence="9" key="1">
    <citation type="journal article" date="2016" name="Nat. Commun.">
        <title>The channel catfish genome sequence provides insights into the evolution of scale formation in teleosts.</title>
        <authorList>
            <person name="Liu Z."/>
            <person name="Liu S."/>
            <person name="Yao J."/>
            <person name="Bao L."/>
            <person name="Zhang J."/>
            <person name="Li Y."/>
            <person name="Jiang C."/>
            <person name="Sun L."/>
            <person name="Wang R."/>
            <person name="Zhang Y."/>
            <person name="Zhou T."/>
            <person name="Zeng Q."/>
            <person name="Fu Q."/>
            <person name="Gao S."/>
            <person name="Li N."/>
            <person name="Koren S."/>
            <person name="Jiang Y."/>
            <person name="Zimin A."/>
            <person name="Xu P."/>
            <person name="Phillippy A.M."/>
            <person name="Geng X."/>
            <person name="Song L."/>
            <person name="Sun F."/>
            <person name="Li C."/>
            <person name="Wang X."/>
            <person name="Chen A."/>
            <person name="Jin Y."/>
            <person name="Yuan Z."/>
            <person name="Yang Y."/>
            <person name="Tan S."/>
            <person name="Peatman E."/>
            <person name="Lu J."/>
            <person name="Qin Z."/>
            <person name="Dunham R."/>
            <person name="Li Z."/>
            <person name="Sonstegard T."/>
            <person name="Feng J."/>
            <person name="Danzmann R.G."/>
            <person name="Schroeder S."/>
            <person name="Scheffler B."/>
            <person name="Duke M.V."/>
            <person name="Ballard L."/>
            <person name="Kucuktas H."/>
            <person name="Kaltenboeck L."/>
            <person name="Liu H."/>
            <person name="Armbruster J."/>
            <person name="Xie Y."/>
            <person name="Kirby M.L."/>
            <person name="Tian Y."/>
            <person name="Flanagan M.E."/>
            <person name="Mu W."/>
            <person name="Waldbieser G.C."/>
        </authorList>
    </citation>
    <scope>NUCLEOTIDE SEQUENCE [LARGE SCALE GENOMIC DNA]</scope>
    <source>
        <strain evidence="9">SDA103</strain>
    </source>
</reference>
<dbReference type="GO" id="GO:0072676">
    <property type="term" value="P:lymphocyte migration"/>
    <property type="evidence" value="ECO:0007669"/>
    <property type="project" value="TreeGrafter"/>
</dbReference>
<feature type="region of interest" description="Disordered" evidence="7">
    <location>
        <begin position="569"/>
        <end position="611"/>
    </location>
</feature>
<evidence type="ECO:0000313" key="10">
    <source>
        <dbReference type="RefSeq" id="XP_017338579.1"/>
    </source>
</evidence>
<dbReference type="InterPro" id="IPR001699">
    <property type="entry name" value="TF_T-box"/>
</dbReference>
<dbReference type="PRINTS" id="PR00937">
    <property type="entry name" value="TBOX"/>
</dbReference>
<organism evidence="9 10">
    <name type="scientific">Ictalurus punctatus</name>
    <name type="common">Channel catfish</name>
    <name type="synonym">Silurus punctatus</name>
    <dbReference type="NCBI Taxonomy" id="7998"/>
    <lineage>
        <taxon>Eukaryota</taxon>
        <taxon>Metazoa</taxon>
        <taxon>Chordata</taxon>
        <taxon>Craniata</taxon>
        <taxon>Vertebrata</taxon>
        <taxon>Euteleostomi</taxon>
        <taxon>Actinopterygii</taxon>
        <taxon>Neopterygii</taxon>
        <taxon>Teleostei</taxon>
        <taxon>Ostariophysi</taxon>
        <taxon>Siluriformes</taxon>
        <taxon>Ictaluridae</taxon>
        <taxon>Ictalurus</taxon>
    </lineage>
</organism>
<dbReference type="Proteomes" id="UP000221080">
    <property type="component" value="Chromosome 13"/>
</dbReference>
<evidence type="ECO:0000259" key="8">
    <source>
        <dbReference type="PROSITE" id="PS50252"/>
    </source>
</evidence>
<dbReference type="AlphaFoldDB" id="A0A2D0S755"/>
<evidence type="ECO:0000256" key="1">
    <source>
        <dbReference type="ARBA" id="ARBA00004123"/>
    </source>
</evidence>
<dbReference type="PROSITE" id="PS50252">
    <property type="entry name" value="TBOX_3"/>
    <property type="match status" value="1"/>
</dbReference>
<gene>
    <name evidence="10" type="primary">tbx21</name>
</gene>
<evidence type="ECO:0000313" key="9">
    <source>
        <dbReference type="Proteomes" id="UP000221080"/>
    </source>
</evidence>
<sequence length="611" mass="67530">MGGIGGSFYINMLNGSDAQSLAKDAETSGHLHRSKELADFKMGVQDARLYYPDSVPNGQDNFPLPYHGEQSAGELGAQAGRLYSAAAAAAAAAPLGNCAFTRSSAAQAYAAADGYSPDCKDGHSASADSYHAHFQHGYPRAPLYSLPGLQVCGKTQVLLNNYPLWAKFHKYQTEMIITKQGRRMFPFLSFNISALDPSAHYNVYVDVVLADQHHWRYQGGKWVQCGKAEGNMPGNRMYMHPDSPNTGNHWMRQEVSFGKLKLTNNKGGSNNMSQMIVLQSLHKYQPRLHIMEVKEDGTEDPFRSCKAQTFIFPETQFIAVTAYQNADITQLKIDHNPFAKGFRDNYDTLYAPPDSDRITPSPTEGQQLMAASCYPRQPYLAEQYMSPLQHSRFYSCEPVSMAQACPKDPSGSHHGRWYLPGQQGTPSNLLDFTSYDGDYTANSLYKPFTLQTSPHHPLSYYPEIPFTSGPISSASPATWSTARPSPQYLSHSHPGKASSSLSWFRPMSSPAMSSSPPAINPRLHNSPSILESLRLPVLQDKPKEVVEDTWMETPSVKSVDSVDSGLFEGAESKKRRVSPYASSTENSPPIRSEACEKDNSSDAGYYGFYSH</sequence>
<dbReference type="InterPro" id="IPR018186">
    <property type="entry name" value="TF_T-box_CS"/>
</dbReference>
<dbReference type="GO" id="GO:0000978">
    <property type="term" value="F:RNA polymerase II cis-regulatory region sequence-specific DNA binding"/>
    <property type="evidence" value="ECO:0007669"/>
    <property type="project" value="InterPro"/>
</dbReference>
<comment type="caution">
    <text evidence="6">Lacks conserved residue(s) required for the propagation of feature annotation.</text>
</comment>
<keyword evidence="5 6" id="KW-0539">Nucleus</keyword>